<accession>A0ABP3ZQL6</accession>
<keyword evidence="2" id="KW-1185">Reference proteome</keyword>
<evidence type="ECO:0000313" key="1">
    <source>
        <dbReference type="EMBL" id="GAA0924976.1"/>
    </source>
</evidence>
<evidence type="ECO:0000313" key="2">
    <source>
        <dbReference type="Proteomes" id="UP001501578"/>
    </source>
</evidence>
<gene>
    <name evidence="1" type="ORF">GCM10009560_26100</name>
</gene>
<comment type="caution">
    <text evidence="1">The sequence shown here is derived from an EMBL/GenBank/DDBJ whole genome shotgun (WGS) entry which is preliminary data.</text>
</comment>
<organism evidence="1 2">
    <name type="scientific">Nonomuraea longicatena</name>
    <dbReference type="NCBI Taxonomy" id="83682"/>
    <lineage>
        <taxon>Bacteria</taxon>
        <taxon>Bacillati</taxon>
        <taxon>Actinomycetota</taxon>
        <taxon>Actinomycetes</taxon>
        <taxon>Streptosporangiales</taxon>
        <taxon>Streptosporangiaceae</taxon>
        <taxon>Nonomuraea</taxon>
    </lineage>
</organism>
<dbReference type="EMBL" id="BAAAHQ010000011">
    <property type="protein sequence ID" value="GAA0924976.1"/>
    <property type="molecule type" value="Genomic_DNA"/>
</dbReference>
<name>A0ABP3ZQL6_9ACTN</name>
<sequence length="60" mass="6434">MRSRAVGASGGDAVFGQALHLQRGDFDVLRLDARGSPVSRIHSERMALGRIGQSGETARR</sequence>
<protein>
    <submittedName>
        <fullName evidence="1">Uncharacterized protein</fullName>
    </submittedName>
</protein>
<proteinExistence type="predicted"/>
<dbReference type="Proteomes" id="UP001501578">
    <property type="component" value="Unassembled WGS sequence"/>
</dbReference>
<reference evidence="2" key="1">
    <citation type="journal article" date="2019" name="Int. J. Syst. Evol. Microbiol.">
        <title>The Global Catalogue of Microorganisms (GCM) 10K type strain sequencing project: providing services to taxonomists for standard genome sequencing and annotation.</title>
        <authorList>
            <consortium name="The Broad Institute Genomics Platform"/>
            <consortium name="The Broad Institute Genome Sequencing Center for Infectious Disease"/>
            <person name="Wu L."/>
            <person name="Ma J."/>
        </authorList>
    </citation>
    <scope>NUCLEOTIDE SEQUENCE [LARGE SCALE GENOMIC DNA]</scope>
    <source>
        <strain evidence="2">JCM 11136</strain>
    </source>
</reference>